<dbReference type="InterPro" id="IPR012338">
    <property type="entry name" value="Beta-lactam/transpept-like"/>
</dbReference>
<feature type="signal peptide" evidence="1">
    <location>
        <begin position="1"/>
        <end position="17"/>
    </location>
</feature>
<dbReference type="RefSeq" id="WP_136462926.1">
    <property type="nucleotide sequence ID" value="NZ_SRKY01000002.1"/>
</dbReference>
<evidence type="ECO:0000256" key="1">
    <source>
        <dbReference type="SAM" id="SignalP"/>
    </source>
</evidence>
<dbReference type="GO" id="GO:0016787">
    <property type="term" value="F:hydrolase activity"/>
    <property type="evidence" value="ECO:0007669"/>
    <property type="project" value="UniProtKB-KW"/>
</dbReference>
<dbReference type="EMBL" id="SRKY01000002">
    <property type="protein sequence ID" value="THH37330.1"/>
    <property type="molecule type" value="Genomic_DNA"/>
</dbReference>
<proteinExistence type="predicted"/>
<organism evidence="3 4">
    <name type="scientific">Aliishimia ponticola</name>
    <dbReference type="NCBI Taxonomy" id="2499833"/>
    <lineage>
        <taxon>Bacteria</taxon>
        <taxon>Pseudomonadati</taxon>
        <taxon>Pseudomonadota</taxon>
        <taxon>Alphaproteobacteria</taxon>
        <taxon>Rhodobacterales</taxon>
        <taxon>Paracoccaceae</taxon>
        <taxon>Aliishimia</taxon>
    </lineage>
</organism>
<dbReference type="InterPro" id="IPR050491">
    <property type="entry name" value="AmpC-like"/>
</dbReference>
<name>A0A4S4NM76_9RHOB</name>
<comment type="caution">
    <text evidence="3">The sequence shown here is derived from an EMBL/GenBank/DDBJ whole genome shotgun (WGS) entry which is preliminary data.</text>
</comment>
<reference evidence="3 4" key="1">
    <citation type="submission" date="2019-04" db="EMBL/GenBank/DDBJ databases">
        <title>Shimia ponticola sp. nov., isolated from seawater.</title>
        <authorList>
            <person name="Kim Y.-O."/>
            <person name="Yoon J.-H."/>
        </authorList>
    </citation>
    <scope>NUCLEOTIDE SEQUENCE [LARGE SCALE GENOMIC DNA]</scope>
    <source>
        <strain evidence="3 4">MYP11</strain>
    </source>
</reference>
<dbReference type="Pfam" id="PF00144">
    <property type="entry name" value="Beta-lactamase"/>
    <property type="match status" value="1"/>
</dbReference>
<dbReference type="InterPro" id="IPR001466">
    <property type="entry name" value="Beta-lactam-related"/>
</dbReference>
<keyword evidence="4" id="KW-1185">Reference proteome</keyword>
<evidence type="ECO:0000259" key="2">
    <source>
        <dbReference type="Pfam" id="PF00144"/>
    </source>
</evidence>
<dbReference type="PANTHER" id="PTHR46825">
    <property type="entry name" value="D-ALANYL-D-ALANINE-CARBOXYPEPTIDASE/ENDOPEPTIDASE AMPH"/>
    <property type="match status" value="1"/>
</dbReference>
<dbReference type="OrthoDB" id="5377981at2"/>
<evidence type="ECO:0000313" key="4">
    <source>
        <dbReference type="Proteomes" id="UP000306602"/>
    </source>
</evidence>
<keyword evidence="3" id="KW-0378">Hydrolase</keyword>
<dbReference type="Gene3D" id="3.40.710.10">
    <property type="entry name" value="DD-peptidase/beta-lactamase superfamily"/>
    <property type="match status" value="1"/>
</dbReference>
<sequence length="313" mass="32596">MLRAALICLALASPVAAQDGPARMQAAFSGWLKTHDTTGALGVGLRGPGGWTFEGAADRPGELASLSKAITAICALKLVEEGALDWSDTVAQHLGRGPEATVAQLVTHTSGLEQDSTQGDMPAWLAAQSSSHRGASVLDRIVARGGPAGTAGRFHYNNENYALLGLVIETASGQGFAEACDARLGLSPGIRVSAQTAAFAPWGGMYGAAPGFLAFVQTHFGLGSRVASDPFALPHADMGGGVYYGLGMVFRRFNDSFNFWHFGALCFPGALDAGSFVVMFEGKVSALALYDACVSWDDMFALDAALAGAVYRR</sequence>
<dbReference type="PANTHER" id="PTHR46825:SF9">
    <property type="entry name" value="BETA-LACTAMASE-RELATED DOMAIN-CONTAINING PROTEIN"/>
    <property type="match status" value="1"/>
</dbReference>
<protein>
    <submittedName>
        <fullName evidence="3">Class A beta-lactamase-related serine hydrolase</fullName>
    </submittedName>
</protein>
<gene>
    <name evidence="3" type="ORF">E4Z66_10470</name>
</gene>
<feature type="chain" id="PRO_5020955503" evidence="1">
    <location>
        <begin position="18"/>
        <end position="313"/>
    </location>
</feature>
<evidence type="ECO:0000313" key="3">
    <source>
        <dbReference type="EMBL" id="THH37330.1"/>
    </source>
</evidence>
<keyword evidence="1" id="KW-0732">Signal</keyword>
<accession>A0A4S4NM76</accession>
<dbReference type="AlphaFoldDB" id="A0A4S4NM76"/>
<dbReference type="Proteomes" id="UP000306602">
    <property type="component" value="Unassembled WGS sequence"/>
</dbReference>
<feature type="domain" description="Beta-lactamase-related" evidence="2">
    <location>
        <begin position="62"/>
        <end position="183"/>
    </location>
</feature>
<dbReference type="SUPFAM" id="SSF56601">
    <property type="entry name" value="beta-lactamase/transpeptidase-like"/>
    <property type="match status" value="1"/>
</dbReference>